<gene>
    <name evidence="7" type="primary">Contig19262.g20420</name>
    <name evidence="7" type="ORF">STYLEM_19479</name>
</gene>
<evidence type="ECO:0000256" key="4">
    <source>
        <dbReference type="ARBA" id="ARBA00023136"/>
    </source>
</evidence>
<sequence>MEYTLGNTHSKDFQEFLIEDSQNRGANRQKQPKLSTITKQKRPNETQPIANPRDNPLKNGPGIAISRQAQPNRSSHHLNKKAFNGYLMPIPEEQIETSNAAMSLNDSNFNSNQKSDSSSSFVNMGNQSNPIKINSSGYPIFSSGTSDRSQRFISLGGGSVTGTAGARQFYALINQQDMEELQNFIRKMFSFFSLQKIFVAMWIIFVYNNVQFTQKIKENFFIFAISAFVYMTVLMMVHTALDFVRKSPQCNICYILFTISECLVVSFLLATTDGATVFLFTQCLTGIVLAITIFLYTNNVSWLRGIAAIALMLISMFILSISTLNQDYTDMITILLCMVGGLMFGIFLLSKAFQIFQNNYTHALTKDDYVIASMTIYVDFGFVLLVMLFVMLATIKSFTS</sequence>
<evidence type="ECO:0000256" key="5">
    <source>
        <dbReference type="SAM" id="MobiDB-lite"/>
    </source>
</evidence>
<organism evidence="7 8">
    <name type="scientific">Stylonychia lemnae</name>
    <name type="common">Ciliate</name>
    <dbReference type="NCBI Taxonomy" id="5949"/>
    <lineage>
        <taxon>Eukaryota</taxon>
        <taxon>Sar</taxon>
        <taxon>Alveolata</taxon>
        <taxon>Ciliophora</taxon>
        <taxon>Intramacronucleata</taxon>
        <taxon>Spirotrichea</taxon>
        <taxon>Stichotrichia</taxon>
        <taxon>Sporadotrichida</taxon>
        <taxon>Oxytrichidae</taxon>
        <taxon>Stylonychinae</taxon>
        <taxon>Stylonychia</taxon>
    </lineage>
</organism>
<feature type="transmembrane region" description="Helical" evidence="6">
    <location>
        <begin position="220"/>
        <end position="241"/>
    </location>
</feature>
<evidence type="ECO:0000256" key="3">
    <source>
        <dbReference type="ARBA" id="ARBA00022989"/>
    </source>
</evidence>
<name>A0A078BAR0_STYLE</name>
<keyword evidence="8" id="KW-1185">Reference proteome</keyword>
<dbReference type="GO" id="GO:0016020">
    <property type="term" value="C:membrane"/>
    <property type="evidence" value="ECO:0007669"/>
    <property type="project" value="UniProtKB-SubCell"/>
</dbReference>
<evidence type="ECO:0000256" key="2">
    <source>
        <dbReference type="ARBA" id="ARBA00022692"/>
    </source>
</evidence>
<dbReference type="PANTHER" id="PTHR23291:SF47">
    <property type="entry name" value="TRANSMEMBRANE BAX INHIBITOR MOTIF CONTAINING 7"/>
    <property type="match status" value="1"/>
</dbReference>
<proteinExistence type="predicted"/>
<feature type="transmembrane region" description="Helical" evidence="6">
    <location>
        <begin position="188"/>
        <end position="208"/>
    </location>
</feature>
<dbReference type="InParanoid" id="A0A078BAR0"/>
<evidence type="ECO:0000313" key="7">
    <source>
        <dbReference type="EMBL" id="CDW90337.1"/>
    </source>
</evidence>
<dbReference type="PANTHER" id="PTHR23291">
    <property type="entry name" value="BAX INHIBITOR-RELATED"/>
    <property type="match status" value="1"/>
</dbReference>
<keyword evidence="2 6" id="KW-0812">Transmembrane</keyword>
<keyword evidence="3 6" id="KW-1133">Transmembrane helix</keyword>
<reference evidence="7 8" key="1">
    <citation type="submission" date="2014-06" db="EMBL/GenBank/DDBJ databases">
        <authorList>
            <person name="Swart Estienne"/>
        </authorList>
    </citation>
    <scope>NUCLEOTIDE SEQUENCE [LARGE SCALE GENOMIC DNA]</scope>
    <source>
        <strain evidence="7 8">130c</strain>
    </source>
</reference>
<evidence type="ECO:0000256" key="1">
    <source>
        <dbReference type="ARBA" id="ARBA00004141"/>
    </source>
</evidence>
<feature type="transmembrane region" description="Helical" evidence="6">
    <location>
        <begin position="369"/>
        <end position="395"/>
    </location>
</feature>
<evidence type="ECO:0000313" key="8">
    <source>
        <dbReference type="Proteomes" id="UP000039865"/>
    </source>
</evidence>
<comment type="subcellular location">
    <subcellularLocation>
        <location evidence="1">Membrane</location>
        <topology evidence="1">Multi-pass membrane protein</topology>
    </subcellularLocation>
</comment>
<feature type="transmembrane region" description="Helical" evidence="6">
    <location>
        <begin position="303"/>
        <end position="325"/>
    </location>
</feature>
<protein>
    <recommendedName>
        <fullName evidence="9">Nmda receptor glutamate-binding chain</fullName>
    </recommendedName>
</protein>
<keyword evidence="4 6" id="KW-0472">Membrane</keyword>
<feature type="transmembrane region" description="Helical" evidence="6">
    <location>
        <begin position="277"/>
        <end position="296"/>
    </location>
</feature>
<evidence type="ECO:0000256" key="6">
    <source>
        <dbReference type="SAM" id="Phobius"/>
    </source>
</evidence>
<accession>A0A078BAR0</accession>
<evidence type="ECO:0008006" key="9">
    <source>
        <dbReference type="Google" id="ProtNLM"/>
    </source>
</evidence>
<dbReference type="AlphaFoldDB" id="A0A078BAR0"/>
<feature type="transmembrane region" description="Helical" evidence="6">
    <location>
        <begin position="253"/>
        <end position="271"/>
    </location>
</feature>
<feature type="transmembrane region" description="Helical" evidence="6">
    <location>
        <begin position="331"/>
        <end position="349"/>
    </location>
</feature>
<feature type="region of interest" description="Disordered" evidence="5">
    <location>
        <begin position="18"/>
        <end position="76"/>
    </location>
</feature>
<feature type="compositionally biased region" description="Polar residues" evidence="5">
    <location>
        <begin position="23"/>
        <end position="38"/>
    </location>
</feature>
<dbReference type="EMBL" id="CCKQ01018380">
    <property type="protein sequence ID" value="CDW90337.1"/>
    <property type="molecule type" value="Genomic_DNA"/>
</dbReference>
<dbReference type="InterPro" id="IPR006214">
    <property type="entry name" value="Bax_inhibitor_1-related"/>
</dbReference>
<dbReference type="Proteomes" id="UP000039865">
    <property type="component" value="Unassembled WGS sequence"/>
</dbReference>